<dbReference type="OrthoDB" id="9989770at2"/>
<sequence>MLKRLFLAGTITFPLYLLVHIDGAAKTSAFLQPQLTQKASQVVSELQEDISQFHQELSKLKTTFTESENLLMK</sequence>
<gene>
    <name evidence="1" type="ordered locus">Cyan7822_1494</name>
</gene>
<reference evidence="2" key="1">
    <citation type="journal article" date="2011" name="MBio">
        <title>Novel metabolic attributes of the genus Cyanothece, comprising a group of unicellular nitrogen-fixing Cyanobacteria.</title>
        <authorList>
            <person name="Bandyopadhyay A."/>
            <person name="Elvitigala T."/>
            <person name="Welsh E."/>
            <person name="Stockel J."/>
            <person name="Liberton M."/>
            <person name="Min H."/>
            <person name="Sherman L.A."/>
            <person name="Pakrasi H.B."/>
        </authorList>
    </citation>
    <scope>NUCLEOTIDE SEQUENCE [LARGE SCALE GENOMIC DNA]</scope>
    <source>
        <strain evidence="2">PCC 7822</strain>
    </source>
</reference>
<dbReference type="KEGG" id="cyj:Cyan7822_1494"/>
<dbReference type="eggNOG" id="ENOG50321F3">
    <property type="taxonomic scope" value="Bacteria"/>
</dbReference>
<name>E0U5A0_GLOV7</name>
<evidence type="ECO:0000313" key="1">
    <source>
        <dbReference type="EMBL" id="ADN13490.1"/>
    </source>
</evidence>
<organism evidence="1 2">
    <name type="scientific">Gloeothece verrucosa (strain PCC 7822)</name>
    <name type="common">Cyanothece sp. (strain PCC 7822)</name>
    <dbReference type="NCBI Taxonomy" id="497965"/>
    <lineage>
        <taxon>Bacteria</taxon>
        <taxon>Bacillati</taxon>
        <taxon>Cyanobacteriota</taxon>
        <taxon>Cyanophyceae</taxon>
        <taxon>Oscillatoriophycideae</taxon>
        <taxon>Chroococcales</taxon>
        <taxon>Aphanothecaceae</taxon>
        <taxon>Gloeothece</taxon>
        <taxon>Gloeothece verrucosa</taxon>
    </lineage>
</organism>
<accession>E0U5A0</accession>
<dbReference type="AlphaFoldDB" id="E0U5A0"/>
<dbReference type="STRING" id="497965.Cyan7822_1494"/>
<dbReference type="HOGENOM" id="CLU_2698460_0_0_3"/>
<dbReference type="Proteomes" id="UP000008206">
    <property type="component" value="Chromosome"/>
</dbReference>
<dbReference type="RefSeq" id="WP_013321597.1">
    <property type="nucleotide sequence ID" value="NC_014501.1"/>
</dbReference>
<proteinExistence type="predicted"/>
<keyword evidence="2" id="KW-1185">Reference proteome</keyword>
<protein>
    <submittedName>
        <fullName evidence="1">Uncharacterized protein</fullName>
    </submittedName>
</protein>
<dbReference type="EMBL" id="CP002198">
    <property type="protein sequence ID" value="ADN13490.1"/>
    <property type="molecule type" value="Genomic_DNA"/>
</dbReference>
<evidence type="ECO:0000313" key="2">
    <source>
        <dbReference type="Proteomes" id="UP000008206"/>
    </source>
</evidence>